<sequence>MISRSLTDNRSKLESIFSDCRDLVMLPWRYGTDMKYEALSVYFESLAEPRDQSFMRNTLQSMAAQPLCSADTCMEQTRLFSFFEQHGASINDGVVIDDFQHAEAQLLLGNVLIFLDGWNKAIMYQANNVKARPVDEPSSESVVKGPREGTVENMRTNVGLLRSRLQTSQFKLKNVVTGGKTHTNVLYGYVEDAVPPHTLAAFMKRITKAEEMEILETSYIEELIEDAVYSPFPQHRYTERPDSAVAALLEGKIIVLVEGTGSILVCPGLFTEFFQNSEDYYERTIISTFIRLLRIIAFFIALLLPSVYISLSTFHPELIPTVLLLAVLDTREGIPFPSLVEAVIMMLSFELLREAGIRLPRPVGSAVSIVGALIIGEAAINAGIASPIMVVIIAVTGIASFSIPQYAIAIALRLLQLPLMLLTATMGIFGMMIGLLWITLHLASLKSLGQPYLSPLAPLRLGQLADTLIRSPLTLLNRSPRRAHNRNNPKQSS</sequence>
<comment type="similarity">
    <text evidence="1">Belongs to the GerABKA family.</text>
</comment>
<reference evidence="4" key="1">
    <citation type="submission" date="2022-01" db="EMBL/GenBank/DDBJ databases">
        <authorList>
            <person name="Criscuolo A."/>
        </authorList>
    </citation>
    <scope>NUCLEOTIDE SEQUENCE</scope>
    <source>
        <strain evidence="4">CIP111893</strain>
    </source>
</reference>
<evidence type="ECO:0000256" key="2">
    <source>
        <dbReference type="ARBA" id="ARBA00023136"/>
    </source>
</evidence>
<comment type="caution">
    <text evidence="4">The sequence shown here is derived from an EMBL/GenBank/DDBJ whole genome shotgun (WGS) entry which is preliminary data.</text>
</comment>
<evidence type="ECO:0000313" key="5">
    <source>
        <dbReference type="Proteomes" id="UP000838686"/>
    </source>
</evidence>
<name>A0ABN8H6H3_9BACL</name>
<feature type="transmembrane region" description="Helical" evidence="3">
    <location>
        <begin position="292"/>
        <end position="314"/>
    </location>
</feature>
<feature type="transmembrane region" description="Helical" evidence="3">
    <location>
        <begin position="390"/>
        <end position="412"/>
    </location>
</feature>
<dbReference type="RefSeq" id="WP_236347301.1">
    <property type="nucleotide sequence ID" value="NZ_CAKMMF010000049.1"/>
</dbReference>
<keyword evidence="3" id="KW-0812">Transmembrane</keyword>
<dbReference type="Pfam" id="PF03323">
    <property type="entry name" value="GerA"/>
    <property type="match status" value="1"/>
</dbReference>
<evidence type="ECO:0000256" key="1">
    <source>
        <dbReference type="ARBA" id="ARBA00005278"/>
    </source>
</evidence>
<dbReference type="PANTHER" id="PTHR22550:SF5">
    <property type="entry name" value="LEUCINE ZIPPER PROTEIN 4"/>
    <property type="match status" value="1"/>
</dbReference>
<keyword evidence="5" id="KW-1185">Reference proteome</keyword>
<accession>A0ABN8H6H3</accession>
<feature type="transmembrane region" description="Helical" evidence="3">
    <location>
        <begin position="334"/>
        <end position="352"/>
    </location>
</feature>
<gene>
    <name evidence="4" type="primary">gerBA_10</name>
    <name evidence="4" type="ORF">PAECIP111893_05198</name>
</gene>
<protein>
    <submittedName>
        <fullName evidence="4">Spore germination protein B1</fullName>
    </submittedName>
</protein>
<feature type="transmembrane region" description="Helical" evidence="3">
    <location>
        <begin position="364"/>
        <end position="384"/>
    </location>
</feature>
<dbReference type="PANTHER" id="PTHR22550">
    <property type="entry name" value="SPORE GERMINATION PROTEIN"/>
    <property type="match status" value="1"/>
</dbReference>
<organism evidence="4 5">
    <name type="scientific">Paenibacillus plantiphilus</name>
    <dbReference type="NCBI Taxonomy" id="2905650"/>
    <lineage>
        <taxon>Bacteria</taxon>
        <taxon>Bacillati</taxon>
        <taxon>Bacillota</taxon>
        <taxon>Bacilli</taxon>
        <taxon>Bacillales</taxon>
        <taxon>Paenibacillaceae</taxon>
        <taxon>Paenibacillus</taxon>
    </lineage>
</organism>
<evidence type="ECO:0000313" key="4">
    <source>
        <dbReference type="EMBL" id="CAH1224950.1"/>
    </source>
</evidence>
<dbReference type="InterPro" id="IPR004995">
    <property type="entry name" value="Spore_Ger"/>
</dbReference>
<dbReference type="PIRSF" id="PIRSF005690">
    <property type="entry name" value="GerBA"/>
    <property type="match status" value="1"/>
</dbReference>
<dbReference type="EMBL" id="CAKMMF010000049">
    <property type="protein sequence ID" value="CAH1224950.1"/>
    <property type="molecule type" value="Genomic_DNA"/>
</dbReference>
<proteinExistence type="inferred from homology"/>
<evidence type="ECO:0000256" key="3">
    <source>
        <dbReference type="SAM" id="Phobius"/>
    </source>
</evidence>
<dbReference type="Proteomes" id="UP000838686">
    <property type="component" value="Unassembled WGS sequence"/>
</dbReference>
<dbReference type="InterPro" id="IPR050768">
    <property type="entry name" value="UPF0353/GerABKA_families"/>
</dbReference>
<keyword evidence="3" id="KW-1133">Transmembrane helix</keyword>
<feature type="transmembrane region" description="Helical" evidence="3">
    <location>
        <begin position="419"/>
        <end position="440"/>
    </location>
</feature>
<keyword evidence="2 3" id="KW-0472">Membrane</keyword>